<proteinExistence type="predicted"/>
<feature type="non-terminal residue" evidence="2">
    <location>
        <position position="506"/>
    </location>
</feature>
<feature type="region of interest" description="Disordered" evidence="1">
    <location>
        <begin position="1"/>
        <end position="230"/>
    </location>
</feature>
<sequence>MGVQGTAGTLASTRTLVGSAHSDDSHSDLGEDIEKRETFASTDVSAEYPKANTKRKFQIEASSTPDEEANLHPKISGIVTKKQATYLSPQDGRPANSLDRHTTNLERGAPASPSGKRCSATSTGAEVSDDFSGGSEVEFSQKRSLVVRQQTEAVNDFSTIAKEPPEAAEASLVPSPPEASGLPDAETQPDPSVPKPMDEIIAREREPEESVAEELPEISEGTPERETTPAELDIDELNAEIDQLVQDNAMYVDPEEIERLIQNNAALPDDYRFDASEPASFNDEEMTDAMTEPPPRLPTPQERIQAMLDENASRIHQLQALSNTQVHAEPAVRQRELMRDAHKTVGLLAKHLPPTALFGVGRKHKSLVHLANNARVLGLLPLPDDYPPPLPQPMKAPPAVTTSQAGNKAVWPEAPYSTTPKPTLHLAVHPMDPGAVLPDTHRGGTGVHSTAKQPASATQGEKTEKKRGRPAKYVVYSLVAMVQSLVVSWRWRKVSWRWLQALSEDA</sequence>
<name>A0AAE0BYN3_9CHLO</name>
<feature type="compositionally biased region" description="Polar residues" evidence="1">
    <location>
        <begin position="447"/>
        <end position="460"/>
    </location>
</feature>
<evidence type="ECO:0000313" key="2">
    <source>
        <dbReference type="EMBL" id="KAK3245206.1"/>
    </source>
</evidence>
<keyword evidence="3" id="KW-1185">Reference proteome</keyword>
<feature type="compositionally biased region" description="Basic and acidic residues" evidence="1">
    <location>
        <begin position="196"/>
        <end position="208"/>
    </location>
</feature>
<evidence type="ECO:0000256" key="1">
    <source>
        <dbReference type="SAM" id="MobiDB-lite"/>
    </source>
</evidence>
<feature type="compositionally biased region" description="Basic and acidic residues" evidence="1">
    <location>
        <begin position="21"/>
        <end position="38"/>
    </location>
</feature>
<organism evidence="2 3">
    <name type="scientific">Cymbomonas tetramitiformis</name>
    <dbReference type="NCBI Taxonomy" id="36881"/>
    <lineage>
        <taxon>Eukaryota</taxon>
        <taxon>Viridiplantae</taxon>
        <taxon>Chlorophyta</taxon>
        <taxon>Pyramimonadophyceae</taxon>
        <taxon>Pyramimonadales</taxon>
        <taxon>Pyramimonadaceae</taxon>
        <taxon>Cymbomonas</taxon>
    </lineage>
</organism>
<dbReference type="AlphaFoldDB" id="A0AAE0BYN3"/>
<dbReference type="Proteomes" id="UP001190700">
    <property type="component" value="Unassembled WGS sequence"/>
</dbReference>
<reference evidence="2 3" key="1">
    <citation type="journal article" date="2015" name="Genome Biol. Evol.">
        <title>Comparative Genomics of a Bacterivorous Green Alga Reveals Evolutionary Causalities and Consequences of Phago-Mixotrophic Mode of Nutrition.</title>
        <authorList>
            <person name="Burns J.A."/>
            <person name="Paasch A."/>
            <person name="Narechania A."/>
            <person name="Kim E."/>
        </authorList>
    </citation>
    <scope>NUCLEOTIDE SEQUENCE [LARGE SCALE GENOMIC DNA]</scope>
    <source>
        <strain evidence="2 3">PLY_AMNH</strain>
    </source>
</reference>
<gene>
    <name evidence="2" type="ORF">CYMTET_45214</name>
</gene>
<protein>
    <submittedName>
        <fullName evidence="2">Uncharacterized protein</fullName>
    </submittedName>
</protein>
<dbReference type="EMBL" id="LGRX02030907">
    <property type="protein sequence ID" value="KAK3245206.1"/>
    <property type="molecule type" value="Genomic_DNA"/>
</dbReference>
<feature type="compositionally biased region" description="Polar residues" evidence="1">
    <location>
        <begin position="1"/>
        <end position="16"/>
    </location>
</feature>
<feature type="compositionally biased region" description="Polar residues" evidence="1">
    <location>
        <begin position="147"/>
        <end position="158"/>
    </location>
</feature>
<feature type="region of interest" description="Disordered" evidence="1">
    <location>
        <begin position="437"/>
        <end position="468"/>
    </location>
</feature>
<evidence type="ECO:0000313" key="3">
    <source>
        <dbReference type="Proteomes" id="UP001190700"/>
    </source>
</evidence>
<comment type="caution">
    <text evidence="2">The sequence shown here is derived from an EMBL/GenBank/DDBJ whole genome shotgun (WGS) entry which is preliminary data.</text>
</comment>
<accession>A0AAE0BYN3</accession>